<keyword evidence="7" id="KW-1185">Reference proteome</keyword>
<dbReference type="GO" id="GO:0004497">
    <property type="term" value="F:monooxygenase activity"/>
    <property type="evidence" value="ECO:0007669"/>
    <property type="project" value="InterPro"/>
</dbReference>
<comment type="similarity">
    <text evidence="1">Belongs to the cytochrome P450 family.</text>
</comment>
<evidence type="ECO:0000313" key="6">
    <source>
        <dbReference type="EnsemblProtists" id="PYU1_T000886"/>
    </source>
</evidence>
<dbReference type="GO" id="GO:0005506">
    <property type="term" value="F:iron ion binding"/>
    <property type="evidence" value="ECO:0007669"/>
    <property type="project" value="InterPro"/>
</dbReference>
<keyword evidence="3" id="KW-0560">Oxidoreductase</keyword>
<dbReference type="GO" id="GO:0020037">
    <property type="term" value="F:heme binding"/>
    <property type="evidence" value="ECO:0007669"/>
    <property type="project" value="InterPro"/>
</dbReference>
<protein>
    <recommendedName>
        <fullName evidence="8">Cytochrome P450</fullName>
    </recommendedName>
</protein>
<evidence type="ECO:0000256" key="1">
    <source>
        <dbReference type="ARBA" id="ARBA00010617"/>
    </source>
</evidence>
<dbReference type="InterPro" id="IPR036396">
    <property type="entry name" value="Cyt_P450_sf"/>
</dbReference>
<reference evidence="7" key="1">
    <citation type="journal article" date="2010" name="Genome Biol.">
        <title>Genome sequence of the necrotrophic plant pathogen Pythium ultimum reveals original pathogenicity mechanisms and effector repertoire.</title>
        <authorList>
            <person name="Levesque C.A."/>
            <person name="Brouwer H."/>
            <person name="Cano L."/>
            <person name="Hamilton J.P."/>
            <person name="Holt C."/>
            <person name="Huitema E."/>
            <person name="Raffaele S."/>
            <person name="Robideau G.P."/>
            <person name="Thines M."/>
            <person name="Win J."/>
            <person name="Zerillo M.M."/>
            <person name="Beakes G.W."/>
            <person name="Boore J.L."/>
            <person name="Busam D."/>
            <person name="Dumas B."/>
            <person name="Ferriera S."/>
            <person name="Fuerstenberg S.I."/>
            <person name="Gachon C.M."/>
            <person name="Gaulin E."/>
            <person name="Govers F."/>
            <person name="Grenville-Briggs L."/>
            <person name="Horner N."/>
            <person name="Hostetler J."/>
            <person name="Jiang R.H."/>
            <person name="Johnson J."/>
            <person name="Krajaejun T."/>
            <person name="Lin H."/>
            <person name="Meijer H.J."/>
            <person name="Moore B."/>
            <person name="Morris P."/>
            <person name="Phuntmart V."/>
            <person name="Puiu D."/>
            <person name="Shetty J."/>
            <person name="Stajich J.E."/>
            <person name="Tripathy S."/>
            <person name="Wawra S."/>
            <person name="van West P."/>
            <person name="Whitty B.R."/>
            <person name="Coutinho P.M."/>
            <person name="Henrissat B."/>
            <person name="Martin F."/>
            <person name="Thomas P.D."/>
            <person name="Tyler B.M."/>
            <person name="De Vries R.P."/>
            <person name="Kamoun S."/>
            <person name="Yandell M."/>
            <person name="Tisserat N."/>
            <person name="Buell C.R."/>
        </authorList>
    </citation>
    <scope>NUCLEOTIDE SEQUENCE</scope>
    <source>
        <strain evidence="7">DAOM:BR144</strain>
    </source>
</reference>
<name>K3W7E5_GLOUD</name>
<reference evidence="6" key="3">
    <citation type="submission" date="2015-02" db="UniProtKB">
        <authorList>
            <consortium name="EnsemblProtists"/>
        </authorList>
    </citation>
    <scope>IDENTIFICATION</scope>
    <source>
        <strain evidence="6">DAOM BR144</strain>
    </source>
</reference>
<dbReference type="Proteomes" id="UP000019132">
    <property type="component" value="Unassembled WGS sequence"/>
</dbReference>
<dbReference type="GO" id="GO:0016705">
    <property type="term" value="F:oxidoreductase activity, acting on paired donors, with incorporation or reduction of molecular oxygen"/>
    <property type="evidence" value="ECO:0007669"/>
    <property type="project" value="InterPro"/>
</dbReference>
<accession>K3W7E5</accession>
<evidence type="ECO:0000313" key="7">
    <source>
        <dbReference type="Proteomes" id="UP000019132"/>
    </source>
</evidence>
<dbReference type="EnsemblProtists" id="PYU1_T000886">
    <property type="protein sequence ID" value="PYU1_T000886"/>
    <property type="gene ID" value="PYU1_G000886"/>
</dbReference>
<dbReference type="InParanoid" id="K3W7E5"/>
<proteinExistence type="inferred from homology"/>
<dbReference type="eggNOG" id="KOG0157">
    <property type="taxonomic scope" value="Eukaryota"/>
</dbReference>
<keyword evidence="5" id="KW-0472">Membrane</keyword>
<organism evidence="6 7">
    <name type="scientific">Globisporangium ultimum (strain ATCC 200006 / CBS 805.95 / DAOM BR144)</name>
    <name type="common">Pythium ultimum</name>
    <dbReference type="NCBI Taxonomy" id="431595"/>
    <lineage>
        <taxon>Eukaryota</taxon>
        <taxon>Sar</taxon>
        <taxon>Stramenopiles</taxon>
        <taxon>Oomycota</taxon>
        <taxon>Peronosporomycetes</taxon>
        <taxon>Pythiales</taxon>
        <taxon>Pythiaceae</taxon>
        <taxon>Globisporangium</taxon>
    </lineage>
</organism>
<reference evidence="7" key="2">
    <citation type="submission" date="2010-04" db="EMBL/GenBank/DDBJ databases">
        <authorList>
            <person name="Buell R."/>
            <person name="Hamilton J."/>
            <person name="Hostetler J."/>
        </authorList>
    </citation>
    <scope>NUCLEOTIDE SEQUENCE [LARGE SCALE GENOMIC DNA]</scope>
    <source>
        <strain evidence="7">DAOM:BR144</strain>
    </source>
</reference>
<dbReference type="PANTHER" id="PTHR24296">
    <property type="entry name" value="CYTOCHROME P450"/>
    <property type="match status" value="1"/>
</dbReference>
<dbReference type="STRING" id="431595.K3W7E5"/>
<evidence type="ECO:0000256" key="3">
    <source>
        <dbReference type="ARBA" id="ARBA00023002"/>
    </source>
</evidence>
<dbReference type="Gene3D" id="1.10.630.10">
    <property type="entry name" value="Cytochrome P450"/>
    <property type="match status" value="1"/>
</dbReference>
<dbReference type="EMBL" id="GL376620">
    <property type="status" value="NOT_ANNOTATED_CDS"/>
    <property type="molecule type" value="Genomic_DNA"/>
</dbReference>
<evidence type="ECO:0000256" key="4">
    <source>
        <dbReference type="ARBA" id="ARBA00023004"/>
    </source>
</evidence>
<dbReference type="HOGENOM" id="CLU_001570_27_2_1"/>
<keyword evidence="2" id="KW-0479">Metal-binding</keyword>
<dbReference type="Pfam" id="PF00067">
    <property type="entry name" value="p450"/>
    <property type="match status" value="1"/>
</dbReference>
<feature type="transmembrane region" description="Helical" evidence="5">
    <location>
        <begin position="6"/>
        <end position="34"/>
    </location>
</feature>
<dbReference type="VEuPathDB" id="FungiDB:PYU1_G000886"/>
<sequence>MLDSAAFFTALCEALTPSALTLTCIFAIIGYLLVPDAKLRTVSHLPTPKSSLPILFNMLDLMSTYKGRLYDFLLDNSRLNDGKPWRMKVPGRPVTIVICNPEGYEDLLKTKFDDYGKGEMQHRNMEDILGNGIFAVDGMLWMHQRKVGSHLFSLQMIRDTMEQVVHEYVAKVNNHLEQVYKNNEEVNFKRLLDLFTLDVFIKIGFGVDLKGVETNTNGPFMDAFERASMNMLVRSTEALAIWPLKKWLNIGCEKQNKKDMKVINDFVYRIIERSMENTRKKREAAESGAALPTAAPAKDLVSLFLEKEHTEYKNGKTVKTDPKFIRDMTIAFLTAGRDTTSQSMSWFVIYMNRYPHVLEKIRTEIKEKLPNLANGTTPIPSMDDVAQLTYLEAALREICG</sequence>
<dbReference type="AlphaFoldDB" id="K3W7E5"/>
<evidence type="ECO:0000256" key="2">
    <source>
        <dbReference type="ARBA" id="ARBA00022723"/>
    </source>
</evidence>
<dbReference type="SUPFAM" id="SSF48264">
    <property type="entry name" value="Cytochrome P450"/>
    <property type="match status" value="1"/>
</dbReference>
<keyword evidence="4" id="KW-0408">Iron</keyword>
<dbReference type="InterPro" id="IPR001128">
    <property type="entry name" value="Cyt_P450"/>
</dbReference>
<keyword evidence="5" id="KW-1133">Transmembrane helix</keyword>
<keyword evidence="5" id="KW-0812">Transmembrane</keyword>
<evidence type="ECO:0008006" key="8">
    <source>
        <dbReference type="Google" id="ProtNLM"/>
    </source>
</evidence>
<evidence type="ECO:0000256" key="5">
    <source>
        <dbReference type="SAM" id="Phobius"/>
    </source>
</evidence>